<sequence>MAAPMARKRTHDYHTQHLVPLKIGPETTLIWLYPSILTTNSKFFLKALSEPWRATQTNALTLPGVDLTIFNHYINWCHLGDLDLVLEKLPVDASNEACTQRFHILTHIFVLADQLDDKVLRNACMDSVLGLAAETGWRPGDTTIMLAFSALPETSTLCSLPEAYLEVLLFGWARASTERDVARENPVDVGRCVYHEHDEHVGKGESCLKDEVAKSVGGKTTGVKTTPKRKRL</sequence>
<dbReference type="Proteomes" id="UP000799537">
    <property type="component" value="Unassembled WGS sequence"/>
</dbReference>
<dbReference type="EMBL" id="ML993584">
    <property type="protein sequence ID" value="KAF2170779.1"/>
    <property type="molecule type" value="Genomic_DNA"/>
</dbReference>
<protein>
    <recommendedName>
        <fullName evidence="3">BTB domain-containing protein</fullName>
    </recommendedName>
</protein>
<evidence type="ECO:0000313" key="2">
    <source>
        <dbReference type="Proteomes" id="UP000799537"/>
    </source>
</evidence>
<dbReference type="AlphaFoldDB" id="A0A6A6CY93"/>
<reference evidence="1" key="1">
    <citation type="journal article" date="2020" name="Stud. Mycol.">
        <title>101 Dothideomycetes genomes: a test case for predicting lifestyles and emergence of pathogens.</title>
        <authorList>
            <person name="Haridas S."/>
            <person name="Albert R."/>
            <person name="Binder M."/>
            <person name="Bloem J."/>
            <person name="Labutti K."/>
            <person name="Salamov A."/>
            <person name="Andreopoulos B."/>
            <person name="Baker S."/>
            <person name="Barry K."/>
            <person name="Bills G."/>
            <person name="Bluhm B."/>
            <person name="Cannon C."/>
            <person name="Castanera R."/>
            <person name="Culley D."/>
            <person name="Daum C."/>
            <person name="Ezra D."/>
            <person name="Gonzalez J."/>
            <person name="Henrissat B."/>
            <person name="Kuo A."/>
            <person name="Liang C."/>
            <person name="Lipzen A."/>
            <person name="Lutzoni F."/>
            <person name="Magnuson J."/>
            <person name="Mondo S."/>
            <person name="Nolan M."/>
            <person name="Ohm R."/>
            <person name="Pangilinan J."/>
            <person name="Park H.-J."/>
            <person name="Ramirez L."/>
            <person name="Alfaro M."/>
            <person name="Sun H."/>
            <person name="Tritt A."/>
            <person name="Yoshinaga Y."/>
            <person name="Zwiers L.-H."/>
            <person name="Turgeon B."/>
            <person name="Goodwin S."/>
            <person name="Spatafora J."/>
            <person name="Crous P."/>
            <person name="Grigoriev I."/>
        </authorList>
    </citation>
    <scope>NUCLEOTIDE SEQUENCE</scope>
    <source>
        <strain evidence="1">ATCC 36951</strain>
    </source>
</reference>
<evidence type="ECO:0008006" key="3">
    <source>
        <dbReference type="Google" id="ProtNLM"/>
    </source>
</evidence>
<gene>
    <name evidence="1" type="ORF">M409DRAFT_18753</name>
</gene>
<organism evidence="1 2">
    <name type="scientific">Zasmidium cellare ATCC 36951</name>
    <dbReference type="NCBI Taxonomy" id="1080233"/>
    <lineage>
        <taxon>Eukaryota</taxon>
        <taxon>Fungi</taxon>
        <taxon>Dikarya</taxon>
        <taxon>Ascomycota</taxon>
        <taxon>Pezizomycotina</taxon>
        <taxon>Dothideomycetes</taxon>
        <taxon>Dothideomycetidae</taxon>
        <taxon>Mycosphaerellales</taxon>
        <taxon>Mycosphaerellaceae</taxon>
        <taxon>Zasmidium</taxon>
    </lineage>
</organism>
<dbReference type="RefSeq" id="XP_033671668.1">
    <property type="nucleotide sequence ID" value="XM_033804631.1"/>
</dbReference>
<keyword evidence="2" id="KW-1185">Reference proteome</keyword>
<dbReference type="InterPro" id="IPR011333">
    <property type="entry name" value="SKP1/BTB/POZ_sf"/>
</dbReference>
<dbReference type="SUPFAM" id="SSF54695">
    <property type="entry name" value="POZ domain"/>
    <property type="match status" value="1"/>
</dbReference>
<dbReference type="PANTHER" id="PTHR47843">
    <property type="entry name" value="BTB DOMAIN-CONTAINING PROTEIN-RELATED"/>
    <property type="match status" value="1"/>
</dbReference>
<name>A0A6A6CY93_ZASCE</name>
<dbReference type="PANTHER" id="PTHR47843:SF2">
    <property type="entry name" value="BTB DOMAIN-CONTAINING PROTEIN"/>
    <property type="match status" value="1"/>
</dbReference>
<proteinExistence type="predicted"/>
<dbReference type="OrthoDB" id="1022638at2759"/>
<evidence type="ECO:0000313" key="1">
    <source>
        <dbReference type="EMBL" id="KAF2170779.1"/>
    </source>
</evidence>
<dbReference type="Gene3D" id="3.30.710.10">
    <property type="entry name" value="Potassium Channel Kv1.1, Chain A"/>
    <property type="match status" value="1"/>
</dbReference>
<accession>A0A6A6CY93</accession>
<dbReference type="GeneID" id="54557903"/>